<feature type="compositionally biased region" description="Low complexity" evidence="1">
    <location>
        <begin position="57"/>
        <end position="67"/>
    </location>
</feature>
<reference evidence="2 3" key="1">
    <citation type="submission" date="2024-05" db="EMBL/GenBank/DDBJ databases">
        <title>A draft genome resource for the thread blight pathogen Marasmius tenuissimus strain MS-2.</title>
        <authorList>
            <person name="Yulfo-Soto G.E."/>
            <person name="Baruah I.K."/>
            <person name="Amoako-Attah I."/>
            <person name="Bukari Y."/>
            <person name="Meinhardt L.W."/>
            <person name="Bailey B.A."/>
            <person name="Cohen S.P."/>
        </authorList>
    </citation>
    <scope>NUCLEOTIDE SEQUENCE [LARGE SCALE GENOMIC DNA]</scope>
    <source>
        <strain evidence="2 3">MS-2</strain>
    </source>
</reference>
<feature type="region of interest" description="Disordered" evidence="1">
    <location>
        <begin position="40"/>
        <end position="132"/>
    </location>
</feature>
<feature type="compositionally biased region" description="Basic and acidic residues" evidence="1">
    <location>
        <begin position="94"/>
        <end position="106"/>
    </location>
</feature>
<sequence>MGVQTPPRCSSNSSIASHVSNTIIKVVSHTKDKATAVVQRALPSWRPKTNHKIIQPSSSSRSKAGSSKHIRCIETDKDVDEDLGANDVTSASDNVEHPMELNSNKDEDADIEIDNDDNDDKSRGGCPDEQTP</sequence>
<accession>A0ABR2Z9K8</accession>
<dbReference type="EMBL" id="JBBXMP010000390">
    <property type="protein sequence ID" value="KAL0057998.1"/>
    <property type="molecule type" value="Genomic_DNA"/>
</dbReference>
<name>A0ABR2Z9K8_9AGAR</name>
<proteinExistence type="predicted"/>
<keyword evidence="3" id="KW-1185">Reference proteome</keyword>
<gene>
    <name evidence="2" type="ORF">AAF712_015344</name>
</gene>
<evidence type="ECO:0000256" key="1">
    <source>
        <dbReference type="SAM" id="MobiDB-lite"/>
    </source>
</evidence>
<feature type="compositionally biased region" description="Acidic residues" evidence="1">
    <location>
        <begin position="107"/>
        <end position="119"/>
    </location>
</feature>
<organism evidence="2 3">
    <name type="scientific">Marasmius tenuissimus</name>
    <dbReference type="NCBI Taxonomy" id="585030"/>
    <lineage>
        <taxon>Eukaryota</taxon>
        <taxon>Fungi</taxon>
        <taxon>Dikarya</taxon>
        <taxon>Basidiomycota</taxon>
        <taxon>Agaricomycotina</taxon>
        <taxon>Agaricomycetes</taxon>
        <taxon>Agaricomycetidae</taxon>
        <taxon>Agaricales</taxon>
        <taxon>Marasmiineae</taxon>
        <taxon>Marasmiaceae</taxon>
        <taxon>Marasmius</taxon>
    </lineage>
</organism>
<protein>
    <submittedName>
        <fullName evidence="2">Uncharacterized protein</fullName>
    </submittedName>
</protein>
<comment type="caution">
    <text evidence="2">The sequence shown here is derived from an EMBL/GenBank/DDBJ whole genome shotgun (WGS) entry which is preliminary data.</text>
</comment>
<dbReference type="Proteomes" id="UP001437256">
    <property type="component" value="Unassembled WGS sequence"/>
</dbReference>
<evidence type="ECO:0000313" key="2">
    <source>
        <dbReference type="EMBL" id="KAL0057998.1"/>
    </source>
</evidence>
<evidence type="ECO:0000313" key="3">
    <source>
        <dbReference type="Proteomes" id="UP001437256"/>
    </source>
</evidence>